<evidence type="ECO:0000256" key="1">
    <source>
        <dbReference type="SAM" id="Phobius"/>
    </source>
</evidence>
<evidence type="ECO:0000313" key="3">
    <source>
        <dbReference type="Proteomes" id="UP000255061"/>
    </source>
</evidence>
<keyword evidence="1" id="KW-1133">Transmembrane helix</keyword>
<accession>A0A380A7E0</accession>
<keyword evidence="1" id="KW-0812">Transmembrane</keyword>
<reference evidence="2 3" key="1">
    <citation type="submission" date="2018-06" db="EMBL/GenBank/DDBJ databases">
        <authorList>
            <consortium name="Pathogen Informatics"/>
            <person name="Doyle S."/>
        </authorList>
    </citation>
    <scope>NUCLEOTIDE SEQUENCE [LARGE SCALE GENOMIC DNA]</scope>
    <source>
        <strain evidence="2 3">NCTC10736</strain>
    </source>
</reference>
<dbReference type="AlphaFoldDB" id="A0A380A7E0"/>
<dbReference type="NCBIfam" id="TIGR02532">
    <property type="entry name" value="IV_pilin_GFxxxE"/>
    <property type="match status" value="1"/>
</dbReference>
<evidence type="ECO:0000313" key="2">
    <source>
        <dbReference type="EMBL" id="SUI75425.1"/>
    </source>
</evidence>
<sequence length="236" mass="27341">MIENKHSMHNALGFTLIELLIATTLLSMVLLIGSYSYGLFSNGWNKELGNFKHSANQARNISLLQSVLDGIAPQLIHNKDDEIGFFFEGTQHSILSITHNGLFDNSYPVIFKLSLQTGNDGKQYLLYQEKSTRNFQLINFEQTFTFEHQWIFVPNVDILTLQYFGWDNFDVKSDIQMNNFPPSNSLKWQSEFSGFKRKLLPEEIQLEIKLLSKPDIIFNIKTETAPVEFFLQQYQQ</sequence>
<dbReference type="InterPro" id="IPR012902">
    <property type="entry name" value="N_methyl_site"/>
</dbReference>
<proteinExistence type="predicted"/>
<keyword evidence="1" id="KW-0472">Membrane</keyword>
<name>A0A380A7E0_9GAMM</name>
<dbReference type="EMBL" id="UGYV01000001">
    <property type="protein sequence ID" value="SUI75425.1"/>
    <property type="molecule type" value="Genomic_DNA"/>
</dbReference>
<dbReference type="RefSeq" id="WP_115405984.1">
    <property type="nucleotide sequence ID" value="NZ_UGYV01000001.1"/>
</dbReference>
<dbReference type="Proteomes" id="UP000255061">
    <property type="component" value="Unassembled WGS sequence"/>
</dbReference>
<feature type="transmembrane region" description="Helical" evidence="1">
    <location>
        <begin position="12"/>
        <end position="37"/>
    </location>
</feature>
<protein>
    <recommendedName>
        <fullName evidence="4">Tfp pilus assembly protein PilW</fullName>
    </recommendedName>
</protein>
<organism evidence="2 3">
    <name type="scientific">Shewanella morhuae</name>
    <dbReference type="NCBI Taxonomy" id="365591"/>
    <lineage>
        <taxon>Bacteria</taxon>
        <taxon>Pseudomonadati</taxon>
        <taxon>Pseudomonadota</taxon>
        <taxon>Gammaproteobacteria</taxon>
        <taxon>Alteromonadales</taxon>
        <taxon>Shewanellaceae</taxon>
        <taxon>Shewanella</taxon>
    </lineage>
</organism>
<evidence type="ECO:0008006" key="4">
    <source>
        <dbReference type="Google" id="ProtNLM"/>
    </source>
</evidence>
<gene>
    <name evidence="2" type="ORF">NCTC10736_01707</name>
</gene>
<dbReference type="Pfam" id="PF07963">
    <property type="entry name" value="N_methyl"/>
    <property type="match status" value="1"/>
</dbReference>